<dbReference type="Proteomes" id="UP000187455">
    <property type="component" value="Unassembled WGS sequence"/>
</dbReference>
<protein>
    <recommendedName>
        <fullName evidence="12">ATP synthase subunit g, mitochondrial</fullName>
    </recommendedName>
</protein>
<name>A0A1R0GSU5_9FUNG</name>
<dbReference type="EMBL" id="LSSL01003910">
    <property type="protein sequence ID" value="OLY79967.1"/>
    <property type="molecule type" value="Genomic_DNA"/>
</dbReference>
<dbReference type="STRING" id="133383.A0A1R0GSU5"/>
<evidence type="ECO:0000256" key="4">
    <source>
        <dbReference type="ARBA" id="ARBA00022547"/>
    </source>
</evidence>
<keyword evidence="6" id="KW-0406">Ion transport</keyword>
<dbReference type="GO" id="GO:0045259">
    <property type="term" value="C:proton-transporting ATP synthase complex"/>
    <property type="evidence" value="ECO:0007669"/>
    <property type="project" value="UniProtKB-KW"/>
</dbReference>
<proteinExistence type="inferred from homology"/>
<dbReference type="AlphaFoldDB" id="A0A1R0GSU5"/>
<keyword evidence="11" id="KW-1185">Reference proteome</keyword>
<dbReference type="InterPro" id="IPR006808">
    <property type="entry name" value="ATP_synth_F0_gsu_mt"/>
</dbReference>
<evidence type="ECO:0000256" key="8">
    <source>
        <dbReference type="ARBA" id="ARBA00023136"/>
    </source>
</evidence>
<keyword evidence="5" id="KW-0375">Hydrogen ion transport</keyword>
<evidence type="ECO:0000256" key="1">
    <source>
        <dbReference type="ARBA" id="ARBA00004325"/>
    </source>
</evidence>
<dbReference type="GO" id="GO:0015986">
    <property type="term" value="P:proton motive force-driven ATP synthesis"/>
    <property type="evidence" value="ECO:0007669"/>
    <property type="project" value="InterPro"/>
</dbReference>
<organism evidence="10 11">
    <name type="scientific">Smittium mucronatum</name>
    <dbReference type="NCBI Taxonomy" id="133383"/>
    <lineage>
        <taxon>Eukaryota</taxon>
        <taxon>Fungi</taxon>
        <taxon>Fungi incertae sedis</taxon>
        <taxon>Zoopagomycota</taxon>
        <taxon>Kickxellomycotina</taxon>
        <taxon>Harpellomycetes</taxon>
        <taxon>Harpellales</taxon>
        <taxon>Legeriomycetaceae</taxon>
        <taxon>Smittium</taxon>
    </lineage>
</organism>
<dbReference type="OrthoDB" id="437at2759"/>
<dbReference type="Pfam" id="PF04718">
    <property type="entry name" value="ATP-synt_G"/>
    <property type="match status" value="1"/>
</dbReference>
<accession>A0A1R0GSU5</accession>
<dbReference type="GO" id="GO:0031966">
    <property type="term" value="C:mitochondrial membrane"/>
    <property type="evidence" value="ECO:0007669"/>
    <property type="project" value="UniProtKB-SubCell"/>
</dbReference>
<keyword evidence="3" id="KW-0813">Transport</keyword>
<comment type="similarity">
    <text evidence="2">Belongs to the ATPase g subunit family.</text>
</comment>
<evidence type="ECO:0000256" key="5">
    <source>
        <dbReference type="ARBA" id="ARBA00022781"/>
    </source>
</evidence>
<keyword evidence="8" id="KW-0472">Membrane</keyword>
<dbReference type="GO" id="GO:0015078">
    <property type="term" value="F:proton transmembrane transporter activity"/>
    <property type="evidence" value="ECO:0007669"/>
    <property type="project" value="InterPro"/>
</dbReference>
<evidence type="ECO:0000256" key="3">
    <source>
        <dbReference type="ARBA" id="ARBA00022448"/>
    </source>
</evidence>
<evidence type="ECO:0000313" key="10">
    <source>
        <dbReference type="EMBL" id="OLY79967.1"/>
    </source>
</evidence>
<evidence type="ECO:0000256" key="9">
    <source>
        <dbReference type="ARBA" id="ARBA00023310"/>
    </source>
</evidence>
<comment type="subcellular location">
    <subcellularLocation>
        <location evidence="1">Mitochondrion membrane</location>
    </subcellularLocation>
</comment>
<evidence type="ECO:0008006" key="12">
    <source>
        <dbReference type="Google" id="ProtNLM"/>
    </source>
</evidence>
<evidence type="ECO:0000256" key="2">
    <source>
        <dbReference type="ARBA" id="ARBA00005699"/>
    </source>
</evidence>
<evidence type="ECO:0000256" key="7">
    <source>
        <dbReference type="ARBA" id="ARBA00023128"/>
    </source>
</evidence>
<keyword evidence="7" id="KW-0496">Mitochondrion</keyword>
<reference evidence="10 11" key="1">
    <citation type="journal article" date="2016" name="Mol. Biol. Evol.">
        <title>Genome-Wide Survey of Gut Fungi (Harpellales) Reveals the First Horizontally Transferred Ubiquitin Gene from a Mosquito Host.</title>
        <authorList>
            <person name="Wang Y."/>
            <person name="White M.M."/>
            <person name="Kvist S."/>
            <person name="Moncalvo J.M."/>
        </authorList>
    </citation>
    <scope>NUCLEOTIDE SEQUENCE [LARGE SCALE GENOMIC DNA]</scope>
    <source>
        <strain evidence="10 11">ALG-7-W6</strain>
    </source>
</reference>
<evidence type="ECO:0000256" key="6">
    <source>
        <dbReference type="ARBA" id="ARBA00023065"/>
    </source>
</evidence>
<gene>
    <name evidence="10" type="ORF">AYI68_g5949</name>
</gene>
<keyword evidence="9" id="KW-0066">ATP synthesis</keyword>
<keyword evidence="4" id="KW-0138">CF(0)</keyword>
<evidence type="ECO:0000313" key="11">
    <source>
        <dbReference type="Proteomes" id="UP000187455"/>
    </source>
</evidence>
<comment type="caution">
    <text evidence="10">The sequence shown here is derived from an EMBL/GenBank/DDBJ whole genome shotgun (WGS) entry which is preliminary data.</text>
</comment>
<sequence length="155" mass="16698">MFRSMFSPMRSIRSGSVAPYTTASSGSAAKAGSILTAFAKSIGVGIRLLPSSITSPFCKLVNATNGLTYQLRVYGNVAKLVLKNQGYRLPTSADFHLARTEFDQLLHGLTWRNLASKSNFDMAKIKNAGLVAGELATLFVIGEQVGRGKIIGYYD</sequence>